<evidence type="ECO:0008006" key="3">
    <source>
        <dbReference type="Google" id="ProtNLM"/>
    </source>
</evidence>
<reference evidence="1" key="1">
    <citation type="submission" date="2020-04" db="EMBL/GenBank/DDBJ databases">
        <title>Draft genome resource of the tomato pathogen Pseudocercospora fuligena.</title>
        <authorList>
            <person name="Zaccaron A."/>
        </authorList>
    </citation>
    <scope>NUCLEOTIDE SEQUENCE</scope>
    <source>
        <strain evidence="1">PF001</strain>
    </source>
</reference>
<name>A0A8H6R6M1_9PEZI</name>
<dbReference type="EMBL" id="JABCIY010000318">
    <property type="protein sequence ID" value="KAF7185508.1"/>
    <property type="molecule type" value="Genomic_DNA"/>
</dbReference>
<dbReference type="PANTHER" id="PTHR35340">
    <property type="entry name" value="PQQ ENZYME REPEAT PROTEIN-RELATED"/>
    <property type="match status" value="1"/>
</dbReference>
<dbReference type="Proteomes" id="UP000660729">
    <property type="component" value="Unassembled WGS sequence"/>
</dbReference>
<sequence length="368" mass="41643">MTDQGQLIWSGPESNATNFKWQLYQGRPTLTYWGGLTTSGANIGHGYGNITFLDETYNVTSVLCPKFDNYNTAGDGTFACESDIHESYLTDRGTMIVSAYNATQTDLTSIGGPADGWIWDSRFYELNTTTNEVIFRWSPIEHVPVNKTFMPISDNGNSTSPFDYFHLNSVVNIGEDCYLANSRHTWTIYLISKASGEIIWQFNGNDGGDFEIPEDFVHFAWQHFVRPHNITFESFDVLIYNNNNYSPQEPHVNATDLLVYTLPVPSSTSSGMKATLKFRIQTSKPLYDDSQGSYFPQMSNGNSFADFGQLPILKEFDPSGKEIWSAQLGVNNLAQIYRAYKLDGWVGRPYYKPDLVVEEGKGYDKWSW</sequence>
<dbReference type="Pfam" id="PF14269">
    <property type="entry name" value="Arylsulfotran_2"/>
    <property type="match status" value="1"/>
</dbReference>
<dbReference type="OrthoDB" id="5427350at2759"/>
<dbReference type="PANTHER" id="PTHR35340:SF6">
    <property type="entry name" value="ASST-DOMAIN-CONTAINING PROTEIN"/>
    <property type="match status" value="1"/>
</dbReference>
<comment type="caution">
    <text evidence="1">The sequence shown here is derived from an EMBL/GenBank/DDBJ whole genome shotgun (WGS) entry which is preliminary data.</text>
</comment>
<proteinExistence type="predicted"/>
<dbReference type="InterPro" id="IPR039535">
    <property type="entry name" value="ASST-like"/>
</dbReference>
<accession>A0A8H6R6M1</accession>
<dbReference type="AlphaFoldDB" id="A0A8H6R6M1"/>
<gene>
    <name evidence="1" type="ORF">HII31_13132</name>
</gene>
<evidence type="ECO:0000313" key="2">
    <source>
        <dbReference type="Proteomes" id="UP000660729"/>
    </source>
</evidence>
<organism evidence="1 2">
    <name type="scientific">Pseudocercospora fuligena</name>
    <dbReference type="NCBI Taxonomy" id="685502"/>
    <lineage>
        <taxon>Eukaryota</taxon>
        <taxon>Fungi</taxon>
        <taxon>Dikarya</taxon>
        <taxon>Ascomycota</taxon>
        <taxon>Pezizomycotina</taxon>
        <taxon>Dothideomycetes</taxon>
        <taxon>Dothideomycetidae</taxon>
        <taxon>Mycosphaerellales</taxon>
        <taxon>Mycosphaerellaceae</taxon>
        <taxon>Pseudocercospora</taxon>
    </lineage>
</organism>
<protein>
    <recommendedName>
        <fullName evidence="3">ASST-domain-containing protein</fullName>
    </recommendedName>
</protein>
<dbReference type="InterPro" id="IPR053143">
    <property type="entry name" value="Arylsulfate_ST"/>
</dbReference>
<evidence type="ECO:0000313" key="1">
    <source>
        <dbReference type="EMBL" id="KAF7185508.1"/>
    </source>
</evidence>
<keyword evidence="2" id="KW-1185">Reference proteome</keyword>